<proteinExistence type="inferred from homology"/>
<dbReference type="Pfam" id="PF02112">
    <property type="entry name" value="PDEase_II"/>
    <property type="match status" value="1"/>
</dbReference>
<dbReference type="GO" id="GO:0047555">
    <property type="term" value="F:3',5'-cyclic-GMP phosphodiesterase activity"/>
    <property type="evidence" value="ECO:0007669"/>
    <property type="project" value="TreeGrafter"/>
</dbReference>
<dbReference type="EMBL" id="LVYD01000058">
    <property type="protein sequence ID" value="OQP61340.1"/>
    <property type="molecule type" value="Genomic_DNA"/>
</dbReference>
<dbReference type="PIRSF" id="PIRSF000962">
    <property type="entry name" value="Cyc_nuc_PDEase"/>
    <property type="match status" value="1"/>
</dbReference>
<dbReference type="OrthoDB" id="9803916at2"/>
<keyword evidence="2 4" id="KW-0114">cAMP</keyword>
<comment type="caution">
    <text evidence="5">The sequence shown here is derived from an EMBL/GenBank/DDBJ whole genome shotgun (WGS) entry which is preliminary data.</text>
</comment>
<dbReference type="Proteomes" id="UP000192796">
    <property type="component" value="Unassembled WGS sequence"/>
</dbReference>
<dbReference type="Gene3D" id="3.60.15.10">
    <property type="entry name" value="Ribonuclease Z/Hydroxyacylglutathione hydrolase-like"/>
    <property type="match status" value="1"/>
</dbReference>
<reference evidence="5 6" key="1">
    <citation type="submission" date="2016-03" db="EMBL/GenBank/DDBJ databases">
        <title>Niastella vici sp. nov., isolated from farmland soil.</title>
        <authorList>
            <person name="Chen L."/>
            <person name="Wang D."/>
            <person name="Yang S."/>
            <person name="Wang G."/>
        </authorList>
    </citation>
    <scope>NUCLEOTIDE SEQUENCE [LARGE SCALE GENOMIC DNA]</scope>
    <source>
        <strain evidence="5 6">DJ57</strain>
    </source>
</reference>
<evidence type="ECO:0000313" key="5">
    <source>
        <dbReference type="EMBL" id="OQP61340.1"/>
    </source>
</evidence>
<dbReference type="CDD" id="cd07735">
    <property type="entry name" value="class_II_PDE_MBL-fold"/>
    <property type="match status" value="1"/>
</dbReference>
<comment type="similarity">
    <text evidence="3 4">Belongs to the cyclic nucleotide phosphodiesterase class-II family.</text>
</comment>
<dbReference type="PANTHER" id="PTHR28283">
    <property type="entry name" value="3',5'-CYCLIC-NUCLEOTIDE PHOSPHODIESTERASE 1"/>
    <property type="match status" value="1"/>
</dbReference>
<accession>A0A1V9FSN0</accession>
<protein>
    <submittedName>
        <fullName evidence="5">3',5'-cyclic-nucleotide phosphodiesterase</fullName>
    </submittedName>
</protein>
<dbReference type="PANTHER" id="PTHR28283:SF1">
    <property type="entry name" value="3',5'-CYCLIC-NUCLEOTIDE PHOSPHODIESTERASE 1"/>
    <property type="match status" value="1"/>
</dbReference>
<dbReference type="InterPro" id="IPR000396">
    <property type="entry name" value="Pdiesterase2"/>
</dbReference>
<dbReference type="PROSITE" id="PS00607">
    <property type="entry name" value="PDEASE_II"/>
    <property type="match status" value="1"/>
</dbReference>
<name>A0A1V9FSN0_9BACT</name>
<evidence type="ECO:0000313" key="6">
    <source>
        <dbReference type="Proteomes" id="UP000192796"/>
    </source>
</evidence>
<gene>
    <name evidence="5" type="ORF">A3860_06415</name>
</gene>
<dbReference type="STRING" id="1703345.A3860_06415"/>
<dbReference type="GO" id="GO:0006198">
    <property type="term" value="P:cAMP catabolic process"/>
    <property type="evidence" value="ECO:0007669"/>
    <property type="project" value="UniProtKB-UniRule"/>
</dbReference>
<dbReference type="SUPFAM" id="SSF56281">
    <property type="entry name" value="Metallo-hydrolase/oxidoreductase"/>
    <property type="match status" value="1"/>
</dbReference>
<dbReference type="AlphaFoldDB" id="A0A1V9FSN0"/>
<evidence type="ECO:0000256" key="4">
    <source>
        <dbReference type="PIRNR" id="PIRNR000962"/>
    </source>
</evidence>
<dbReference type="GO" id="GO:1902660">
    <property type="term" value="P:negative regulation of glucose mediated signaling pathway"/>
    <property type="evidence" value="ECO:0007669"/>
    <property type="project" value="TreeGrafter"/>
</dbReference>
<keyword evidence="1 4" id="KW-0378">Hydrolase</keyword>
<dbReference type="InterPro" id="IPR024225">
    <property type="entry name" value="cAMP-PdiesteraseII_CS"/>
</dbReference>
<dbReference type="GO" id="GO:0004115">
    <property type="term" value="F:3',5'-cyclic-AMP phosphodiesterase activity"/>
    <property type="evidence" value="ECO:0007669"/>
    <property type="project" value="UniProtKB-UniRule"/>
</dbReference>
<dbReference type="RefSeq" id="WP_081152035.1">
    <property type="nucleotide sequence ID" value="NZ_LVYD01000058.1"/>
</dbReference>
<evidence type="ECO:0000256" key="2">
    <source>
        <dbReference type="ARBA" id="ARBA00023149"/>
    </source>
</evidence>
<dbReference type="InterPro" id="IPR036866">
    <property type="entry name" value="RibonucZ/Hydroxyglut_hydro"/>
</dbReference>
<dbReference type="PRINTS" id="PR00388">
    <property type="entry name" value="PDIESTERASE2"/>
</dbReference>
<evidence type="ECO:0000256" key="3">
    <source>
        <dbReference type="ARBA" id="ARBA00025762"/>
    </source>
</evidence>
<evidence type="ECO:0000256" key="1">
    <source>
        <dbReference type="ARBA" id="ARBA00022801"/>
    </source>
</evidence>
<sequence length="316" mass="35181">MKCIVTTCTFIGALFFQTVFSQSSFKVIPLGVKGGIDESNLSAYMIAPQESDAYVCLDAGTVHYGIEKAIQAKLLPGTATDVLKRNIKGFLISHAHLDHLAGMVINSPDDSTKNIYGLDFCIDVLKDKYFTWKSWANFANEGDKPALGKYHYSVLTPGTEMPLQNTDMQVTAFPLSHSNPSQSTAFLVRNNEAYVLYFGDTGADSVEHSDKLHQLWQQVSPLVKAKKLKALFIEVSFANEQPDKQLFGHLTPQWLMVELQELASLSGTEALKDLPVVITHMKPGGNREQMIRQQLKAYNPLHVKLIFPEQAKLLTF</sequence>
<organism evidence="5 6">
    <name type="scientific">Niastella vici</name>
    <dbReference type="NCBI Taxonomy" id="1703345"/>
    <lineage>
        <taxon>Bacteria</taxon>
        <taxon>Pseudomonadati</taxon>
        <taxon>Bacteroidota</taxon>
        <taxon>Chitinophagia</taxon>
        <taxon>Chitinophagales</taxon>
        <taxon>Chitinophagaceae</taxon>
        <taxon>Niastella</taxon>
    </lineage>
</organism>
<keyword evidence="6" id="KW-1185">Reference proteome</keyword>